<accession>A0ABR2T9X4</accession>
<keyword evidence="1" id="KW-0472">Membrane</keyword>
<sequence>MVFEVVKEAGWKRVVVRRRIVFRSGCFLLEGILRGDGPYFCSFHCFGGKVDMVSLNDELLHRILSIKVLDEGVNLMMVVHVVSTSTTPSEAAIDGVALKIMPVTIDSIRLYRDVVDEYWFCQPYLILSIIFICQGLGPTLIFVMLYTRGISQQSSYAANNENFIRENSQGDYNWNTFGDQPLEDKQEMDFFCNVIMNTDDTIPLPRIVHEPDVIHDGPSTPASLFETGEFVKADDPKEGHLQSE</sequence>
<name>A0ABR2T9X4_9ROSI</name>
<evidence type="ECO:0000256" key="1">
    <source>
        <dbReference type="SAM" id="Phobius"/>
    </source>
</evidence>
<keyword evidence="1" id="KW-1133">Transmembrane helix</keyword>
<keyword evidence="1" id="KW-0812">Transmembrane</keyword>
<evidence type="ECO:0000313" key="2">
    <source>
        <dbReference type="EMBL" id="KAK9034244.1"/>
    </source>
</evidence>
<keyword evidence="3" id="KW-1185">Reference proteome</keyword>
<gene>
    <name evidence="2" type="ORF">V6N11_050417</name>
</gene>
<dbReference type="EMBL" id="JBBPBN010000007">
    <property type="protein sequence ID" value="KAK9034244.1"/>
    <property type="molecule type" value="Genomic_DNA"/>
</dbReference>
<reference evidence="2 3" key="1">
    <citation type="journal article" date="2024" name="G3 (Bethesda)">
        <title>Genome assembly of Hibiscus sabdariffa L. provides insights into metabolisms of medicinal natural products.</title>
        <authorList>
            <person name="Kim T."/>
        </authorList>
    </citation>
    <scope>NUCLEOTIDE SEQUENCE [LARGE SCALE GENOMIC DNA]</scope>
    <source>
        <strain evidence="2">TK-2024</strain>
        <tissue evidence="2">Old leaves</tissue>
    </source>
</reference>
<dbReference type="Proteomes" id="UP001396334">
    <property type="component" value="Unassembled WGS sequence"/>
</dbReference>
<comment type="caution">
    <text evidence="2">The sequence shown here is derived from an EMBL/GenBank/DDBJ whole genome shotgun (WGS) entry which is preliminary data.</text>
</comment>
<evidence type="ECO:0000313" key="3">
    <source>
        <dbReference type="Proteomes" id="UP001396334"/>
    </source>
</evidence>
<protein>
    <submittedName>
        <fullName evidence="2">Uncharacterized protein</fullName>
    </submittedName>
</protein>
<proteinExistence type="predicted"/>
<organism evidence="2 3">
    <name type="scientific">Hibiscus sabdariffa</name>
    <name type="common">roselle</name>
    <dbReference type="NCBI Taxonomy" id="183260"/>
    <lineage>
        <taxon>Eukaryota</taxon>
        <taxon>Viridiplantae</taxon>
        <taxon>Streptophyta</taxon>
        <taxon>Embryophyta</taxon>
        <taxon>Tracheophyta</taxon>
        <taxon>Spermatophyta</taxon>
        <taxon>Magnoliopsida</taxon>
        <taxon>eudicotyledons</taxon>
        <taxon>Gunneridae</taxon>
        <taxon>Pentapetalae</taxon>
        <taxon>rosids</taxon>
        <taxon>malvids</taxon>
        <taxon>Malvales</taxon>
        <taxon>Malvaceae</taxon>
        <taxon>Malvoideae</taxon>
        <taxon>Hibiscus</taxon>
    </lineage>
</organism>
<feature type="transmembrane region" description="Helical" evidence="1">
    <location>
        <begin position="124"/>
        <end position="146"/>
    </location>
</feature>